<dbReference type="AlphaFoldDB" id="A0A7Z0MN91"/>
<dbReference type="Pfam" id="PF03446">
    <property type="entry name" value="NAD_binding_2"/>
    <property type="match status" value="1"/>
</dbReference>
<evidence type="ECO:0000313" key="2">
    <source>
        <dbReference type="EMBL" id="NYT46557.1"/>
    </source>
</evidence>
<dbReference type="InterPro" id="IPR006115">
    <property type="entry name" value="6PGDH_NADP-bd"/>
</dbReference>
<evidence type="ECO:0000313" key="3">
    <source>
        <dbReference type="Proteomes" id="UP000537890"/>
    </source>
</evidence>
<dbReference type="EMBL" id="JACCHS010000014">
    <property type="protein sequence ID" value="NYT46557.1"/>
    <property type="molecule type" value="Genomic_DNA"/>
</dbReference>
<comment type="caution">
    <text evidence="2">The sequence shown here is derived from an EMBL/GenBank/DDBJ whole genome shotgun (WGS) entry which is preliminary data.</text>
</comment>
<organism evidence="2 3">
    <name type="scientific">Candidatus Methanofishera endochildressiae</name>
    <dbReference type="NCBI Taxonomy" id="2738884"/>
    <lineage>
        <taxon>Bacteria</taxon>
        <taxon>Pseudomonadati</taxon>
        <taxon>Pseudomonadota</taxon>
        <taxon>Gammaproteobacteria</taxon>
        <taxon>Candidatus Methanofishera</taxon>
    </lineage>
</organism>
<sequence length="49" mass="5243">MDLSSTHPETTRQLAQLLQQNCNMDWVWVACLGGVPGPKNGPAFMAGGN</sequence>
<protein>
    <recommendedName>
        <fullName evidence="1">6-phosphogluconate dehydrogenase NADP-binding domain-containing protein</fullName>
    </recommendedName>
</protein>
<feature type="domain" description="6-phosphogluconate dehydrogenase NADP-binding" evidence="1">
    <location>
        <begin position="1"/>
        <end position="49"/>
    </location>
</feature>
<evidence type="ECO:0000259" key="1">
    <source>
        <dbReference type="Pfam" id="PF03446"/>
    </source>
</evidence>
<gene>
    <name evidence="2" type="ORF">H0A75_01515</name>
</gene>
<dbReference type="Gene3D" id="3.40.50.720">
    <property type="entry name" value="NAD(P)-binding Rossmann-like Domain"/>
    <property type="match status" value="1"/>
</dbReference>
<proteinExistence type="predicted"/>
<name>A0A7Z0MN91_9GAMM</name>
<dbReference type="Proteomes" id="UP000537890">
    <property type="component" value="Unassembled WGS sequence"/>
</dbReference>
<accession>A0A7Z0MN91</accession>
<dbReference type="GO" id="GO:0050661">
    <property type="term" value="F:NADP binding"/>
    <property type="evidence" value="ECO:0007669"/>
    <property type="project" value="InterPro"/>
</dbReference>
<reference evidence="2 3" key="1">
    <citation type="submission" date="2020-05" db="EMBL/GenBank/DDBJ databases">
        <title>Horizontal transmission and recombination maintain forever young bacterial symbiont genomes.</title>
        <authorList>
            <person name="Russell S.L."/>
            <person name="Pepper-Tunick E."/>
            <person name="Svedberg J."/>
            <person name="Byrne A."/>
            <person name="Ruelas Castillo J."/>
            <person name="Vollmers C."/>
            <person name="Beinart R.A."/>
            <person name="Corbett-Detig R."/>
        </authorList>
    </citation>
    <scope>NUCLEOTIDE SEQUENCE [LARGE SCALE GENOMIC DNA]</scope>
    <source>
        <strain evidence="2">4727-3</strain>
    </source>
</reference>